<organism evidence="1 2">
    <name type="scientific">Parasutterella excrementihominis YIT 11859</name>
    <dbReference type="NCBI Taxonomy" id="762966"/>
    <lineage>
        <taxon>Bacteria</taxon>
        <taxon>Pseudomonadati</taxon>
        <taxon>Pseudomonadota</taxon>
        <taxon>Betaproteobacteria</taxon>
        <taxon>Burkholderiales</taxon>
        <taxon>Sutterellaceae</taxon>
        <taxon>Parasutterella</taxon>
    </lineage>
</organism>
<dbReference type="eggNOG" id="ENOG5033RSB">
    <property type="taxonomic scope" value="Bacteria"/>
</dbReference>
<comment type="caution">
    <text evidence="1">The sequence shown here is derived from an EMBL/GenBank/DDBJ whole genome shotgun (WGS) entry which is preliminary data.</text>
</comment>
<gene>
    <name evidence="1" type="ORF">HMPREF9439_01767</name>
</gene>
<dbReference type="GeneID" id="43349135"/>
<keyword evidence="2" id="KW-1185">Reference proteome</keyword>
<dbReference type="RefSeq" id="WP_008811846.1">
    <property type="nucleotide sequence ID" value="NZ_GL883727.1"/>
</dbReference>
<dbReference type="AlphaFoldDB" id="F3QLE9"/>
<dbReference type="Proteomes" id="UP000005156">
    <property type="component" value="Unassembled WGS sequence"/>
</dbReference>
<sequence>MKNVVKQKKFCEILLPLPFVKASDEGKTVLDLTINPHILMAAGDLKQLRFLFDYCERFFNGLSMAVCVTKISKYDGIQEEYGFNLTTRGTYDLRNPLKVKDFYESMSDRLEEMKKFNVRDFCDLKFKRKSLQNYLSPQDKRSPANLEEFEKFIRNGKIQIILVEKGTSFLECYDPLYKDFLLKIIQNGRRAGYFVIVGETEEGLGKLDPLIKINLTTRLSYGIKEKELSKVFHFHQTLKNYDRESIYMERIGEYPFKVYSSL</sequence>
<evidence type="ECO:0000313" key="1">
    <source>
        <dbReference type="EMBL" id="EGG53461.1"/>
    </source>
</evidence>
<dbReference type="EMBL" id="AFBP01000056">
    <property type="protein sequence ID" value="EGG53461.1"/>
    <property type="molecule type" value="Genomic_DNA"/>
</dbReference>
<dbReference type="HOGENOM" id="CLU_1060381_0_0_4"/>
<protein>
    <submittedName>
        <fullName evidence="1">Uncharacterized protein</fullName>
    </submittedName>
</protein>
<evidence type="ECO:0000313" key="2">
    <source>
        <dbReference type="Proteomes" id="UP000005156"/>
    </source>
</evidence>
<name>F3QLE9_9BURK</name>
<accession>F3QLE9</accession>
<proteinExistence type="predicted"/>
<reference evidence="1 2" key="1">
    <citation type="submission" date="2011-02" db="EMBL/GenBank/DDBJ databases">
        <authorList>
            <person name="Weinstock G."/>
            <person name="Sodergren E."/>
            <person name="Clifton S."/>
            <person name="Fulton L."/>
            <person name="Fulton B."/>
            <person name="Courtney L."/>
            <person name="Fronick C."/>
            <person name="Harrison M."/>
            <person name="Strong C."/>
            <person name="Farmer C."/>
            <person name="Delahaunty K."/>
            <person name="Markovic C."/>
            <person name="Hall O."/>
            <person name="Minx P."/>
            <person name="Tomlinson C."/>
            <person name="Mitreva M."/>
            <person name="Hou S."/>
            <person name="Chen J."/>
            <person name="Wollam A."/>
            <person name="Pepin K.H."/>
            <person name="Johnson M."/>
            <person name="Bhonagiri V."/>
            <person name="Zhang X."/>
            <person name="Suruliraj S."/>
            <person name="Warren W."/>
            <person name="Chinwalla A."/>
            <person name="Mardis E.R."/>
            <person name="Wilson R.K."/>
        </authorList>
    </citation>
    <scope>NUCLEOTIDE SEQUENCE [LARGE SCALE GENOMIC DNA]</scope>
    <source>
        <strain evidence="1 2">YIT 11859</strain>
    </source>
</reference>